<proteinExistence type="predicted"/>
<sequence>MFGLMRRYEILRVSPEMEIQGMDILKHGEPAYPADAWIEEQYYSTFYKKAGLPSSRHNSALPFQMNAPHSSDAVNGVTLDHDISQSCSPQHLRRSSSYGLDSGLPKWNALEMHRIEPCYRSKRIQASLMRIKRSFRDGISRALGWLHEHMC</sequence>
<evidence type="ECO:0000313" key="2">
    <source>
        <dbReference type="RefSeq" id="XP_018009464.1"/>
    </source>
</evidence>
<name>A0A8B7N857_HYAAZ</name>
<accession>A0A8B7N857</accession>
<protein>
    <submittedName>
        <fullName evidence="2">Uncharacterized protein LOC108666997</fullName>
    </submittedName>
</protein>
<dbReference type="RefSeq" id="XP_018009464.1">
    <property type="nucleotide sequence ID" value="XM_018153975.2"/>
</dbReference>
<evidence type="ECO:0000313" key="1">
    <source>
        <dbReference type="Proteomes" id="UP000694843"/>
    </source>
</evidence>
<reference evidence="2" key="1">
    <citation type="submission" date="2025-08" db="UniProtKB">
        <authorList>
            <consortium name="RefSeq"/>
        </authorList>
    </citation>
    <scope>IDENTIFICATION</scope>
</reference>
<keyword evidence="1" id="KW-1185">Reference proteome</keyword>
<organism evidence="1 2">
    <name type="scientific">Hyalella azteca</name>
    <name type="common">Amphipod</name>
    <dbReference type="NCBI Taxonomy" id="294128"/>
    <lineage>
        <taxon>Eukaryota</taxon>
        <taxon>Metazoa</taxon>
        <taxon>Ecdysozoa</taxon>
        <taxon>Arthropoda</taxon>
        <taxon>Crustacea</taxon>
        <taxon>Multicrustacea</taxon>
        <taxon>Malacostraca</taxon>
        <taxon>Eumalacostraca</taxon>
        <taxon>Peracarida</taxon>
        <taxon>Amphipoda</taxon>
        <taxon>Senticaudata</taxon>
        <taxon>Talitrida</taxon>
        <taxon>Talitroidea</taxon>
        <taxon>Hyalellidae</taxon>
        <taxon>Hyalella</taxon>
    </lineage>
</organism>
<dbReference type="OrthoDB" id="534912at2759"/>
<dbReference type="KEGG" id="hazt:108666997"/>
<dbReference type="AlphaFoldDB" id="A0A8B7N857"/>
<gene>
    <name evidence="2" type="primary">LOC108666997</name>
</gene>
<dbReference type="GeneID" id="108666997"/>
<dbReference type="Proteomes" id="UP000694843">
    <property type="component" value="Unplaced"/>
</dbReference>